<reference evidence="2 3" key="1">
    <citation type="submission" date="2020-07" db="EMBL/GenBank/DDBJ databases">
        <title>A bifunctional nitrone conjugated secondary metabolite targeting the ribosome.</title>
        <authorList>
            <person name="Limbrick E.M."/>
            <person name="Graf M."/>
            <person name="Derewacz D.K."/>
            <person name="Nguyen F."/>
            <person name="Spraggins J.M."/>
            <person name="Wieland M."/>
            <person name="Ynigez-Gutierrez A.E."/>
            <person name="Reisman B.J."/>
            <person name="Zinshteyn B."/>
            <person name="McCulloch K."/>
            <person name="Iverson T.M."/>
            <person name="Green R."/>
            <person name="Wilson D.N."/>
            <person name="Bachmann B.O."/>
        </authorList>
    </citation>
    <scope>NUCLEOTIDE SEQUENCE [LARGE SCALE GENOMIC DNA]</scope>
    <source>
        <strain evidence="3">aurantiaca</strain>
    </source>
</reference>
<evidence type="ECO:0000313" key="2">
    <source>
        <dbReference type="EMBL" id="QLD24011.1"/>
    </source>
</evidence>
<accession>A0A7H8XKD2</accession>
<dbReference type="KEGG" id="mcab:HXZ27_07100"/>
<dbReference type="EMBL" id="CP058322">
    <property type="protein sequence ID" value="QLD24011.1"/>
    <property type="molecule type" value="Genomic_DNA"/>
</dbReference>
<organism evidence="2 3">
    <name type="scientific">Micromonospora carbonacea</name>
    <dbReference type="NCBI Taxonomy" id="47853"/>
    <lineage>
        <taxon>Bacteria</taxon>
        <taxon>Bacillati</taxon>
        <taxon>Actinomycetota</taxon>
        <taxon>Actinomycetes</taxon>
        <taxon>Micromonosporales</taxon>
        <taxon>Micromonosporaceae</taxon>
        <taxon>Micromonospora</taxon>
    </lineage>
</organism>
<sequence>MKPGPLPGVAVPDEPGDPAAPPRRAPLPARLGRTEPSAGEPLAVVAAGPAGAARRDVLAALLGLAPERLAVPPGSWLLVDHARVSTRAAYVPGYRQPHAYAPDGSATGPALARPPRRVELTVAEPLLRRFAVVDTPDTGTLGLAGGRLLLDAVGRAGALLFVIAADQAFSAAELRLLAEVAALPAEVFFVVTPGLSGWAASPELAGPPESAGPPELAASPELAGPPGPADPPTPAGPPDLPDLPGPAGPPGSAGSVDPAGVAVAAHRAALLAAAPGLARARWYPARPDDTEALRRAVVGWAADEGLRRCSAQPPEPPGAHDRVPVLPGAEATDWAGQLERQARSCAQRIRQDVALELADTHLRVVQEIVFGVGCAGLPQLLDRELEVLSLFATALCDRAVRAICDDAAERVLGGPVPDGVRRRIAEAVRFGLDDHAAGRGLDRVLLVTSTAGVAELTGPGASDALRGYPGAERPEVLPPIAVGLSGGCWQRWRGPGNDDPGGARAWAQRALREVELELTREVSRRFEAVRLSLGTVLADALDHGILLA</sequence>
<feature type="region of interest" description="Disordered" evidence="1">
    <location>
        <begin position="202"/>
        <end position="255"/>
    </location>
</feature>
<evidence type="ECO:0008006" key="4">
    <source>
        <dbReference type="Google" id="ProtNLM"/>
    </source>
</evidence>
<gene>
    <name evidence="2" type="ORF">HXZ27_07100</name>
</gene>
<proteinExistence type="predicted"/>
<dbReference type="Proteomes" id="UP000509335">
    <property type="component" value="Chromosome"/>
</dbReference>
<feature type="region of interest" description="Disordered" evidence="1">
    <location>
        <begin position="1"/>
        <end position="36"/>
    </location>
</feature>
<evidence type="ECO:0000256" key="1">
    <source>
        <dbReference type="SAM" id="MobiDB-lite"/>
    </source>
</evidence>
<protein>
    <recommendedName>
        <fullName evidence="4">Dynamin family protein</fullName>
    </recommendedName>
</protein>
<dbReference type="AlphaFoldDB" id="A0A7H8XKD2"/>
<name>A0A7H8XKD2_9ACTN</name>
<feature type="compositionally biased region" description="Pro residues" evidence="1">
    <location>
        <begin position="223"/>
        <end position="249"/>
    </location>
</feature>
<evidence type="ECO:0000313" key="3">
    <source>
        <dbReference type="Proteomes" id="UP000509335"/>
    </source>
</evidence>